<keyword evidence="1" id="KW-0472">Membrane</keyword>
<evidence type="ECO:0008006" key="4">
    <source>
        <dbReference type="Google" id="ProtNLM"/>
    </source>
</evidence>
<keyword evidence="1" id="KW-1133">Transmembrane helix</keyword>
<reference evidence="2 3" key="1">
    <citation type="submission" date="2018-07" db="EMBL/GenBank/DDBJ databases">
        <title>Complete Genome Sequences of Extremely Thermoacidophilic, Metal-Mobilizing Type-Strain Members of the Archaeal Family Sulfolobaceae: Acidianus brierleyi DSM-1651T, Acidianus sulfidivorans DSM-18786T, Metallosphaera hakonensis DSM-7519T, and Metallosphaera prunae DSM-10039T.</title>
        <authorList>
            <person name="Counts J.A."/>
            <person name="Kelly R.M."/>
        </authorList>
    </citation>
    <scope>NUCLEOTIDE SEQUENCE [LARGE SCALE GENOMIC DNA]</scope>
    <source>
        <strain evidence="2 3">Ron 12/II</strain>
    </source>
</reference>
<dbReference type="KEGG" id="mpru:DFR88_07780"/>
<feature type="transmembrane region" description="Helical" evidence="1">
    <location>
        <begin position="400"/>
        <end position="418"/>
    </location>
</feature>
<organism evidence="2 3">
    <name type="scientific">Metallosphaera prunae</name>
    <dbReference type="NCBI Taxonomy" id="47304"/>
    <lineage>
        <taxon>Archaea</taxon>
        <taxon>Thermoproteota</taxon>
        <taxon>Thermoprotei</taxon>
        <taxon>Sulfolobales</taxon>
        <taxon>Sulfolobaceae</taxon>
        <taxon>Metallosphaera</taxon>
    </lineage>
</organism>
<gene>
    <name evidence="2" type="ORF">DFR88_07780</name>
</gene>
<dbReference type="EMBL" id="CP031156">
    <property type="protein sequence ID" value="QCO30391.1"/>
    <property type="molecule type" value="Genomic_DNA"/>
</dbReference>
<dbReference type="GeneID" id="91756611"/>
<evidence type="ECO:0000313" key="3">
    <source>
        <dbReference type="Proteomes" id="UP000298568"/>
    </source>
</evidence>
<evidence type="ECO:0000256" key="1">
    <source>
        <dbReference type="SAM" id="Phobius"/>
    </source>
</evidence>
<dbReference type="AlphaFoldDB" id="A0A4D8RTE2"/>
<dbReference type="Proteomes" id="UP000298568">
    <property type="component" value="Chromosome"/>
</dbReference>
<sequence length="421" mass="46462">MSQLRLVMALLVALAFTLTLTPLVNALQFYPNGNQPIPYQVPTKLTYSLKVYNSTKVGNSTTVSLVESAVINYQVTSLNGTWVKVNVNSNYTPVKNVTFIQPGSYVVNYALDPLNLSYPYIYPGFLSNSTSYAIESNVSTVILSFVTSTSNNVTGQTVYRYSELSPVTSSLLVLPSGLVQTINRTVSGLDFVMNLTGYQLSNALQPTNFTSRPGYVYVNMTYSNFSATYQPSGYVEYVYPALLPGNLLLMVQYNINELNAFPLGGYTSVNGQLVNFIIQVGTPTTLVTNFISNANGTLTWNSLKLSYVGNVTKTVQGTTFNLEEYTSKVTRGNITFATATIYALKNMVVEVNYNQTFPSFSSYKLEFINGSYINPSLHFPYLTGYQNTTLPYKPVNPSESFTIAVVVTLIVIAILVILHRR</sequence>
<proteinExistence type="predicted"/>
<name>A0A4D8RTE2_METPR</name>
<keyword evidence="3" id="KW-1185">Reference proteome</keyword>
<dbReference type="RefSeq" id="WP_144418793.1">
    <property type="nucleotide sequence ID" value="NZ_CP031156.1"/>
</dbReference>
<accession>A0A4D8RTE2</accession>
<protein>
    <recommendedName>
        <fullName evidence="4">Thermopsin</fullName>
    </recommendedName>
</protein>
<evidence type="ECO:0000313" key="2">
    <source>
        <dbReference type="EMBL" id="QCO30391.1"/>
    </source>
</evidence>
<keyword evidence="1" id="KW-0812">Transmembrane</keyword>